<sequence>MLGVHHEAVAAARARHRDLREAVGRELRLCEEEVHRQAVEAAGFDESALKAAVRAAIAGLDPAHVIVQEGKLRLREFRLTRLSEEREELVTEVELELVGKVRHSLSSSSDIEPFWGHAKPSGYADEKNDFF</sequence>
<reference evidence="1" key="1">
    <citation type="submission" date="2021-01" db="EMBL/GenBank/DDBJ databases">
        <authorList>
            <person name="Corre E."/>
            <person name="Pelletier E."/>
            <person name="Niang G."/>
            <person name="Scheremetjew M."/>
            <person name="Finn R."/>
            <person name="Kale V."/>
            <person name="Holt S."/>
            <person name="Cochrane G."/>
            <person name="Meng A."/>
            <person name="Brown T."/>
            <person name="Cohen L."/>
        </authorList>
    </citation>
    <scope>NUCLEOTIDE SEQUENCE</scope>
    <source>
        <strain evidence="1">CCAP979/52</strain>
    </source>
</reference>
<dbReference type="EMBL" id="HBEZ01012317">
    <property type="protein sequence ID" value="CAD8629084.1"/>
    <property type="molecule type" value="Transcribed_RNA"/>
</dbReference>
<protein>
    <submittedName>
        <fullName evidence="1">Uncharacterized protein</fullName>
    </submittedName>
</protein>
<dbReference type="AlphaFoldDB" id="A0A7S0M4L7"/>
<accession>A0A7S0M4L7</accession>
<gene>
    <name evidence="1" type="ORF">CCUR1050_LOCUS6763</name>
</gene>
<proteinExistence type="predicted"/>
<name>A0A7S0M4L7_9CRYP</name>
<evidence type="ECO:0000313" key="1">
    <source>
        <dbReference type="EMBL" id="CAD8629084.1"/>
    </source>
</evidence>
<organism evidence="1">
    <name type="scientific">Cryptomonas curvata</name>
    <dbReference type="NCBI Taxonomy" id="233186"/>
    <lineage>
        <taxon>Eukaryota</taxon>
        <taxon>Cryptophyceae</taxon>
        <taxon>Cryptomonadales</taxon>
        <taxon>Cryptomonadaceae</taxon>
        <taxon>Cryptomonas</taxon>
    </lineage>
</organism>